<proteinExistence type="predicted"/>
<evidence type="ECO:0000313" key="2">
    <source>
        <dbReference type="EMBL" id="QJA72762.1"/>
    </source>
</evidence>
<dbReference type="AlphaFoldDB" id="A0A6H2A0H3"/>
<reference evidence="1" key="1">
    <citation type="submission" date="2020-03" db="EMBL/GenBank/DDBJ databases">
        <title>The deep terrestrial virosphere.</title>
        <authorList>
            <person name="Holmfeldt K."/>
            <person name="Nilsson E."/>
            <person name="Simone D."/>
            <person name="Lopez-Fernandez M."/>
            <person name="Wu X."/>
            <person name="de Brujin I."/>
            <person name="Lundin D."/>
            <person name="Andersson A."/>
            <person name="Bertilsson S."/>
            <person name="Dopson M."/>
        </authorList>
    </citation>
    <scope>NUCLEOTIDE SEQUENCE</scope>
    <source>
        <strain evidence="2">MM415A02615</strain>
        <strain evidence="1">TM448A03096</strain>
    </source>
</reference>
<name>A0A6H2A0H3_9ZZZZ</name>
<protein>
    <submittedName>
        <fullName evidence="1">Uncharacterized protein</fullName>
    </submittedName>
</protein>
<sequence length="59" mass="7130">MVAILNSDRREFWRRVELFCQAIQEYILHKPDNYGKLVDLAEQDIYRLVDGHREANDEH</sequence>
<accession>A0A6H2A0H3</accession>
<organism evidence="1">
    <name type="scientific">viral metagenome</name>
    <dbReference type="NCBI Taxonomy" id="1070528"/>
    <lineage>
        <taxon>unclassified sequences</taxon>
        <taxon>metagenomes</taxon>
        <taxon>organismal metagenomes</taxon>
    </lineage>
</organism>
<evidence type="ECO:0000313" key="1">
    <source>
        <dbReference type="EMBL" id="QJA52960.1"/>
    </source>
</evidence>
<dbReference type="EMBL" id="MT141976">
    <property type="protein sequence ID" value="QJA72762.1"/>
    <property type="molecule type" value="Genomic_DNA"/>
</dbReference>
<dbReference type="EMBL" id="MT144381">
    <property type="protein sequence ID" value="QJA52960.1"/>
    <property type="molecule type" value="Genomic_DNA"/>
</dbReference>
<gene>
    <name evidence="2" type="ORF">MM415A02615_0007</name>
    <name evidence="1" type="ORF">TM448A03096_0005</name>
</gene>